<dbReference type="RefSeq" id="WP_176225191.1">
    <property type="nucleotide sequence ID" value="NZ_FXAM01000001.1"/>
</dbReference>
<dbReference type="Pfam" id="PF12787">
    <property type="entry name" value="EcsC"/>
    <property type="match status" value="1"/>
</dbReference>
<keyword evidence="2" id="KW-1185">Reference proteome</keyword>
<evidence type="ECO:0000313" key="2">
    <source>
        <dbReference type="Proteomes" id="UP000192923"/>
    </source>
</evidence>
<accession>A0A1Y6D2N5</accession>
<protein>
    <submittedName>
        <fullName evidence="1">EcsC protein family protein</fullName>
    </submittedName>
</protein>
<dbReference type="Proteomes" id="UP000192923">
    <property type="component" value="Unassembled WGS sequence"/>
</dbReference>
<dbReference type="InterPro" id="IPR024787">
    <property type="entry name" value="EcsC"/>
</dbReference>
<name>A0A1Y6D2N5_9GAMM</name>
<dbReference type="PANTHER" id="PTHR41260:SF1">
    <property type="entry name" value="PROTEIN ECSC"/>
    <property type="match status" value="1"/>
</dbReference>
<evidence type="ECO:0000313" key="1">
    <source>
        <dbReference type="EMBL" id="SMF94822.1"/>
    </source>
</evidence>
<gene>
    <name evidence="1" type="ORF">SAMN02949497_2157</name>
</gene>
<proteinExistence type="predicted"/>
<organism evidence="1 2">
    <name type="scientific">Methylomagnum ishizawai</name>
    <dbReference type="NCBI Taxonomy" id="1760988"/>
    <lineage>
        <taxon>Bacteria</taxon>
        <taxon>Pseudomonadati</taxon>
        <taxon>Pseudomonadota</taxon>
        <taxon>Gammaproteobacteria</taxon>
        <taxon>Methylococcales</taxon>
        <taxon>Methylococcaceae</taxon>
        <taxon>Methylomagnum</taxon>
    </lineage>
</organism>
<dbReference type="EMBL" id="FXAM01000001">
    <property type="protein sequence ID" value="SMF94822.1"/>
    <property type="molecule type" value="Genomic_DNA"/>
</dbReference>
<reference evidence="1 2" key="1">
    <citation type="submission" date="2016-12" db="EMBL/GenBank/DDBJ databases">
        <authorList>
            <person name="Song W.-J."/>
            <person name="Kurnit D.M."/>
        </authorList>
    </citation>
    <scope>NUCLEOTIDE SEQUENCE [LARGE SCALE GENOMIC DNA]</scope>
    <source>
        <strain evidence="1 2">175</strain>
    </source>
</reference>
<dbReference type="STRING" id="1760988.SAMN02949497_2157"/>
<dbReference type="AlphaFoldDB" id="A0A1Y6D2N5"/>
<sequence>MAAQSLTAIDGTPHVLNEYELRQVCAIAAWKGEKPGMTKRLANQVAGSLGKLSGKLIPDAPVQAAMNALNKAAGQIARDDSIFKDKRLRLTDMRSLDDIAAQPLEFCDALADRIIADASRIALGMGAATGAGGPVSTAVGIPALLFGALRVIHEVSQAYGYAAHGEADRHTMIGILALSLAATPEQKARALECHRRQIETSLINQAMEESANKALQRAVLGAELGALIPGFNIAFNAYLNRQFVSRAGVAAKRVFQERWLRERGKVAWIAPI</sequence>
<dbReference type="PANTHER" id="PTHR41260">
    <property type="entry name" value="PROTEIN ECSC"/>
    <property type="match status" value="1"/>
</dbReference>